<dbReference type="CDD" id="cd13539">
    <property type="entry name" value="PBP2_AvModA"/>
    <property type="match status" value="1"/>
</dbReference>
<dbReference type="InterPro" id="IPR050682">
    <property type="entry name" value="ModA/WtpA"/>
</dbReference>
<dbReference type="FunFam" id="3.40.190.10:FF:000035">
    <property type="entry name" value="Molybdate ABC transporter substrate-binding protein"/>
    <property type="match status" value="1"/>
</dbReference>
<dbReference type="GO" id="GO:1901359">
    <property type="term" value="F:tungstate binding"/>
    <property type="evidence" value="ECO:0007669"/>
    <property type="project" value="UniProtKB-ARBA"/>
</dbReference>
<reference evidence="8" key="1">
    <citation type="submission" date="2008-01" db="EMBL/GenBank/DDBJ databases">
        <title>Complete sequence of chromosome of Caulobacter sp. K31.</title>
        <authorList>
            <consortium name="US DOE Joint Genome Institute"/>
            <person name="Copeland A."/>
            <person name="Lucas S."/>
            <person name="Lapidus A."/>
            <person name="Barry K."/>
            <person name="Glavina del Rio T."/>
            <person name="Dalin E."/>
            <person name="Tice H."/>
            <person name="Pitluck S."/>
            <person name="Bruce D."/>
            <person name="Goodwin L."/>
            <person name="Thompson L.S."/>
            <person name="Brettin T."/>
            <person name="Detter J.C."/>
            <person name="Han C."/>
            <person name="Schmutz J."/>
            <person name="Larimer F."/>
            <person name="Land M."/>
            <person name="Hauser L."/>
            <person name="Kyrpides N."/>
            <person name="Kim E."/>
            <person name="Stephens C."/>
            <person name="Richardson P."/>
        </authorList>
    </citation>
    <scope>NUCLEOTIDE SEQUENCE [LARGE SCALE GENOMIC DNA]</scope>
    <source>
        <strain evidence="8">K31</strain>
    </source>
</reference>
<keyword evidence="2 6" id="KW-0500">Molybdenum</keyword>
<feature type="signal peptide" evidence="7">
    <location>
        <begin position="1"/>
        <end position="27"/>
    </location>
</feature>
<dbReference type="NCBIfam" id="TIGR01256">
    <property type="entry name" value="modA"/>
    <property type="match status" value="1"/>
</dbReference>
<dbReference type="GO" id="GO:0030973">
    <property type="term" value="F:molybdate ion binding"/>
    <property type="evidence" value="ECO:0007669"/>
    <property type="project" value="InterPro"/>
</dbReference>
<sequence precursor="true">MITHRFKLVGLALFGAALALGSAPALAADTQVAVAANFTEPAKEIAAAFKAQTGHTAILSFGSSGQFYTQMAHGAPYEVFLSADVDRPKKAEQDGLSVAGSRFTYAIGRLVLYSKTPGLVDAKGAVLRSDRFAKLAIADPAAAPYGVAAIQTMRKLKVYDALTPKIVKGSSITQAYQYVATGNAELGFVALSQVINEPGGSRWLVPTTDHAPIEQQAVLLHTGEKNPAAKAFLAFLKSPTAIAIIKRYGYEIRH</sequence>
<feature type="binding site" evidence="6">
    <location>
        <position position="172"/>
    </location>
    <ligand>
        <name>molybdate</name>
        <dbReference type="ChEBI" id="CHEBI:36264"/>
    </ligand>
</feature>
<protein>
    <submittedName>
        <fullName evidence="8">Molybdenum ABC transporter, periplasmic molybdate-binding protein</fullName>
    </submittedName>
</protein>
<dbReference type="PIRSF" id="PIRSF004846">
    <property type="entry name" value="ModA"/>
    <property type="match status" value="1"/>
</dbReference>
<proteinExistence type="inferred from homology"/>
<comment type="subunit">
    <text evidence="5">The complex is composed of two ATP-binding proteins (ModC), two transmembrane proteins (ModB) and a solute-binding protein (ModA).</text>
</comment>
<comment type="similarity">
    <text evidence="1">Belongs to the bacterial solute-binding protein ModA family.</text>
</comment>
<dbReference type="InterPro" id="IPR005950">
    <property type="entry name" value="ModA"/>
</dbReference>
<dbReference type="AlphaFoldDB" id="B0T4L4"/>
<evidence type="ECO:0000313" key="8">
    <source>
        <dbReference type="EMBL" id="ABZ70966.1"/>
    </source>
</evidence>
<organism evidence="8">
    <name type="scientific">Caulobacter sp. (strain K31)</name>
    <dbReference type="NCBI Taxonomy" id="366602"/>
    <lineage>
        <taxon>Bacteria</taxon>
        <taxon>Pseudomonadati</taxon>
        <taxon>Pseudomonadota</taxon>
        <taxon>Alphaproteobacteria</taxon>
        <taxon>Caulobacterales</taxon>
        <taxon>Caulobacteraceae</taxon>
        <taxon>Caulobacter</taxon>
    </lineage>
</organism>
<dbReference type="SUPFAM" id="SSF53850">
    <property type="entry name" value="Periplasmic binding protein-like II"/>
    <property type="match status" value="1"/>
</dbReference>
<accession>B0T4L4</accession>
<dbReference type="STRING" id="366602.Caul_1837"/>
<dbReference type="PANTHER" id="PTHR30632">
    <property type="entry name" value="MOLYBDATE-BINDING PERIPLASMIC PROTEIN"/>
    <property type="match status" value="1"/>
</dbReference>
<evidence type="ECO:0000256" key="1">
    <source>
        <dbReference type="ARBA" id="ARBA00009175"/>
    </source>
</evidence>
<dbReference type="KEGG" id="cak:Caul_1837"/>
<dbReference type="Gene3D" id="3.40.190.10">
    <property type="entry name" value="Periplasmic binding protein-like II"/>
    <property type="match status" value="2"/>
</dbReference>
<evidence type="ECO:0000256" key="2">
    <source>
        <dbReference type="ARBA" id="ARBA00022505"/>
    </source>
</evidence>
<keyword evidence="3 6" id="KW-0479">Metal-binding</keyword>
<gene>
    <name evidence="8" type="ordered locus">Caul_1837</name>
</gene>
<dbReference type="eggNOG" id="COG0725">
    <property type="taxonomic scope" value="Bacteria"/>
</dbReference>
<evidence type="ECO:0000256" key="4">
    <source>
        <dbReference type="ARBA" id="ARBA00022729"/>
    </source>
</evidence>
<keyword evidence="4 7" id="KW-0732">Signal</keyword>
<dbReference type="GO" id="GO:0015689">
    <property type="term" value="P:molybdate ion transport"/>
    <property type="evidence" value="ECO:0007669"/>
    <property type="project" value="InterPro"/>
</dbReference>
<feature type="binding site" evidence="6">
    <location>
        <position position="64"/>
    </location>
    <ligand>
        <name>molybdate</name>
        <dbReference type="ChEBI" id="CHEBI:36264"/>
    </ligand>
</feature>
<evidence type="ECO:0000256" key="6">
    <source>
        <dbReference type="PIRSR" id="PIRSR004846-1"/>
    </source>
</evidence>
<dbReference type="OrthoDB" id="9785015at2"/>
<evidence type="ECO:0000256" key="5">
    <source>
        <dbReference type="ARBA" id="ARBA00062515"/>
    </source>
</evidence>
<dbReference type="EMBL" id="CP000927">
    <property type="protein sequence ID" value="ABZ70966.1"/>
    <property type="molecule type" value="Genomic_DNA"/>
</dbReference>
<dbReference type="GO" id="GO:0046872">
    <property type="term" value="F:metal ion binding"/>
    <property type="evidence" value="ECO:0007669"/>
    <property type="project" value="UniProtKB-KW"/>
</dbReference>
<evidence type="ECO:0000256" key="3">
    <source>
        <dbReference type="ARBA" id="ARBA00022723"/>
    </source>
</evidence>
<dbReference type="InterPro" id="IPR044084">
    <property type="entry name" value="AvModA-like_subst-bd"/>
</dbReference>
<feature type="chain" id="PRO_5002755398" evidence="7">
    <location>
        <begin position="28"/>
        <end position="254"/>
    </location>
</feature>
<name>B0T4L4_CAUSK</name>
<dbReference type="Pfam" id="PF13531">
    <property type="entry name" value="SBP_bac_11"/>
    <property type="match status" value="1"/>
</dbReference>
<dbReference type="HOGENOM" id="CLU_065520_1_0_5"/>
<evidence type="ECO:0000256" key="7">
    <source>
        <dbReference type="SAM" id="SignalP"/>
    </source>
</evidence>
<dbReference type="PANTHER" id="PTHR30632:SF14">
    <property type="entry name" value="TUNGSTATE_MOLYBDATE_CHROMATE-BINDING PROTEIN MODA"/>
    <property type="match status" value="1"/>
</dbReference>